<dbReference type="Proteomes" id="UP000523863">
    <property type="component" value="Unassembled WGS sequence"/>
</dbReference>
<gene>
    <name evidence="2" type="ORF">BKA12_002507</name>
</gene>
<evidence type="ECO:0000313" key="3">
    <source>
        <dbReference type="Proteomes" id="UP000523863"/>
    </source>
</evidence>
<name>A0A7W8YD57_9MICC</name>
<organism evidence="2 3">
    <name type="scientific">Neomicrococcus lactis</name>
    <dbReference type="NCBI Taxonomy" id="732241"/>
    <lineage>
        <taxon>Bacteria</taxon>
        <taxon>Bacillati</taxon>
        <taxon>Actinomycetota</taxon>
        <taxon>Actinomycetes</taxon>
        <taxon>Micrococcales</taxon>
        <taxon>Micrococcaceae</taxon>
        <taxon>Neomicrococcus</taxon>
    </lineage>
</organism>
<feature type="region of interest" description="Disordered" evidence="1">
    <location>
        <begin position="1"/>
        <end position="53"/>
    </location>
</feature>
<accession>A0A7W8YD57</accession>
<dbReference type="RefSeq" id="WP_183645210.1">
    <property type="nucleotide sequence ID" value="NZ_JACHBL010000002.1"/>
</dbReference>
<evidence type="ECO:0000256" key="1">
    <source>
        <dbReference type="SAM" id="MobiDB-lite"/>
    </source>
</evidence>
<dbReference type="AlphaFoldDB" id="A0A7W8YD57"/>
<reference evidence="2 3" key="1">
    <citation type="submission" date="2020-08" db="EMBL/GenBank/DDBJ databases">
        <title>Sequencing the genomes of 1000 actinobacteria strains.</title>
        <authorList>
            <person name="Klenk H.-P."/>
        </authorList>
    </citation>
    <scope>NUCLEOTIDE SEQUENCE [LARGE SCALE GENOMIC DNA]</scope>
    <source>
        <strain evidence="2 3">DSM 23694</strain>
    </source>
</reference>
<protein>
    <submittedName>
        <fullName evidence="2">Uncharacterized protein</fullName>
    </submittedName>
</protein>
<evidence type="ECO:0000313" key="2">
    <source>
        <dbReference type="EMBL" id="MBB5599368.1"/>
    </source>
</evidence>
<keyword evidence="3" id="KW-1185">Reference proteome</keyword>
<dbReference type="EMBL" id="JACHBL010000002">
    <property type="protein sequence ID" value="MBB5599368.1"/>
    <property type="molecule type" value="Genomic_DNA"/>
</dbReference>
<comment type="caution">
    <text evidence="2">The sequence shown here is derived from an EMBL/GenBank/DDBJ whole genome shotgun (WGS) entry which is preliminary data.</text>
</comment>
<proteinExistence type="predicted"/>
<sequence>MERTPMSPVEKAFGAAIKEHEAAQTRPVTPIPDLRIGPPPAQTATPDKGQEDK</sequence>